<comment type="similarity">
    <text evidence="3 12">Belongs to the CcmD/CycX/HelD family.</text>
</comment>
<dbReference type="Proteomes" id="UP000294547">
    <property type="component" value="Unassembled WGS sequence"/>
</dbReference>
<evidence type="ECO:0000256" key="4">
    <source>
        <dbReference type="ARBA" id="ARBA00016461"/>
    </source>
</evidence>
<dbReference type="OrthoDB" id="7868669at2"/>
<keyword evidence="5 12" id="KW-0813">Transport</keyword>
<comment type="function">
    <text evidence="1 12">Required for the export of heme to the periplasm for the biogenesis of c-type cytochromes.</text>
</comment>
<keyword evidence="10 12" id="KW-1133">Transmembrane helix</keyword>
<sequence>MIEALGPYAGYILSSYGLTGAVIAGLVAWVLVDHAMLTRRLKAMEERGIRRRSARPAASASEGRETA</sequence>
<name>A0A4R6RGD4_9HYPH</name>
<comment type="caution">
    <text evidence="14">The sequence shown here is derived from an EMBL/GenBank/DDBJ whole genome shotgun (WGS) entry which is preliminary data.</text>
</comment>
<evidence type="ECO:0000256" key="7">
    <source>
        <dbReference type="ARBA" id="ARBA00022519"/>
    </source>
</evidence>
<keyword evidence="7 12" id="KW-0997">Cell inner membrane</keyword>
<keyword evidence="6 12" id="KW-1003">Cell membrane</keyword>
<keyword evidence="9 12" id="KW-0201">Cytochrome c-type biogenesis</keyword>
<dbReference type="NCBIfam" id="TIGR03141">
    <property type="entry name" value="cytochro_ccmD"/>
    <property type="match status" value="1"/>
</dbReference>
<reference evidence="14 15" key="1">
    <citation type="submission" date="2019-03" db="EMBL/GenBank/DDBJ databases">
        <title>Genomic Encyclopedia of Type Strains, Phase IV (KMG-IV): sequencing the most valuable type-strain genomes for metagenomic binning, comparative biology and taxonomic classification.</title>
        <authorList>
            <person name="Goeker M."/>
        </authorList>
    </citation>
    <scope>NUCLEOTIDE SEQUENCE [LARGE SCALE GENOMIC DNA]</scope>
    <source>
        <strain evidence="14 15">DSM 102969</strain>
    </source>
</reference>
<keyword evidence="15" id="KW-1185">Reference proteome</keyword>
<evidence type="ECO:0000256" key="11">
    <source>
        <dbReference type="ARBA" id="ARBA00023136"/>
    </source>
</evidence>
<evidence type="ECO:0000313" key="15">
    <source>
        <dbReference type="Proteomes" id="UP000294547"/>
    </source>
</evidence>
<evidence type="ECO:0000256" key="2">
    <source>
        <dbReference type="ARBA" id="ARBA00004377"/>
    </source>
</evidence>
<dbReference type="GO" id="GO:0005886">
    <property type="term" value="C:plasma membrane"/>
    <property type="evidence" value="ECO:0007669"/>
    <property type="project" value="UniProtKB-SubCell"/>
</dbReference>
<keyword evidence="11 12" id="KW-0472">Membrane</keyword>
<keyword evidence="8 12" id="KW-0812">Transmembrane</keyword>
<dbReference type="Pfam" id="PF04995">
    <property type="entry name" value="CcmD"/>
    <property type="match status" value="1"/>
</dbReference>
<evidence type="ECO:0000256" key="10">
    <source>
        <dbReference type="ARBA" id="ARBA00022989"/>
    </source>
</evidence>
<evidence type="ECO:0000256" key="13">
    <source>
        <dbReference type="SAM" id="MobiDB-lite"/>
    </source>
</evidence>
<dbReference type="GO" id="GO:0017004">
    <property type="term" value="P:cytochrome complex assembly"/>
    <property type="evidence" value="ECO:0007669"/>
    <property type="project" value="UniProtKB-KW"/>
</dbReference>
<evidence type="ECO:0000256" key="12">
    <source>
        <dbReference type="RuleBase" id="RU363101"/>
    </source>
</evidence>
<comment type="subcellular location">
    <subcellularLocation>
        <location evidence="2 12">Cell inner membrane</location>
        <topology evidence="2 12">Single-pass membrane protein</topology>
    </subcellularLocation>
</comment>
<evidence type="ECO:0000313" key="14">
    <source>
        <dbReference type="EMBL" id="TDP85205.1"/>
    </source>
</evidence>
<organism evidence="14 15">
    <name type="scientific">Oharaeibacter diazotrophicus</name>
    <dbReference type="NCBI Taxonomy" id="1920512"/>
    <lineage>
        <taxon>Bacteria</taxon>
        <taxon>Pseudomonadati</taxon>
        <taxon>Pseudomonadota</taxon>
        <taxon>Alphaproteobacteria</taxon>
        <taxon>Hyphomicrobiales</taxon>
        <taxon>Pleomorphomonadaceae</taxon>
        <taxon>Oharaeibacter</taxon>
    </lineage>
</organism>
<dbReference type="GO" id="GO:0015886">
    <property type="term" value="P:heme transport"/>
    <property type="evidence" value="ECO:0007669"/>
    <property type="project" value="InterPro"/>
</dbReference>
<evidence type="ECO:0000256" key="8">
    <source>
        <dbReference type="ARBA" id="ARBA00022692"/>
    </source>
</evidence>
<evidence type="ECO:0000256" key="6">
    <source>
        <dbReference type="ARBA" id="ARBA00022475"/>
    </source>
</evidence>
<dbReference type="InterPro" id="IPR007078">
    <property type="entry name" value="Haem_export_protD_CcmD"/>
</dbReference>
<accession>A0A4R6RGD4</accession>
<evidence type="ECO:0000256" key="9">
    <source>
        <dbReference type="ARBA" id="ARBA00022748"/>
    </source>
</evidence>
<feature type="transmembrane region" description="Helical" evidence="12">
    <location>
        <begin position="12"/>
        <end position="32"/>
    </location>
</feature>
<gene>
    <name evidence="14" type="ORF">EDD54_2053</name>
</gene>
<evidence type="ECO:0000256" key="5">
    <source>
        <dbReference type="ARBA" id="ARBA00022448"/>
    </source>
</evidence>
<evidence type="ECO:0000256" key="1">
    <source>
        <dbReference type="ARBA" id="ARBA00002442"/>
    </source>
</evidence>
<feature type="region of interest" description="Disordered" evidence="13">
    <location>
        <begin position="46"/>
        <end position="67"/>
    </location>
</feature>
<dbReference type="AlphaFoldDB" id="A0A4R6RGD4"/>
<dbReference type="RefSeq" id="WP_126541067.1">
    <property type="nucleotide sequence ID" value="NZ_BSPM01000004.1"/>
</dbReference>
<protein>
    <recommendedName>
        <fullName evidence="4 12">Heme exporter protein D</fullName>
    </recommendedName>
</protein>
<evidence type="ECO:0000256" key="3">
    <source>
        <dbReference type="ARBA" id="ARBA00008741"/>
    </source>
</evidence>
<proteinExistence type="inferred from homology"/>
<dbReference type="EMBL" id="SNXY01000007">
    <property type="protein sequence ID" value="TDP85205.1"/>
    <property type="molecule type" value="Genomic_DNA"/>
</dbReference>